<gene>
    <name evidence="5" type="ORF">TEHN7118_1245</name>
</gene>
<dbReference type="Gene3D" id="3.30.2350.10">
    <property type="entry name" value="Pseudouridine synthase"/>
    <property type="match status" value="1"/>
</dbReference>
<dbReference type="GO" id="GO:0003723">
    <property type="term" value="F:RNA binding"/>
    <property type="evidence" value="ECO:0007669"/>
    <property type="project" value="InterPro"/>
</dbReference>
<comment type="similarity">
    <text evidence="2 4">Belongs to the pseudouridine synthase RluA family.</text>
</comment>
<dbReference type="InterPro" id="IPR020103">
    <property type="entry name" value="PsdUridine_synth_cat_dom_sf"/>
</dbReference>
<dbReference type="InterPro" id="IPR050188">
    <property type="entry name" value="RluA_PseudoU_synthase"/>
</dbReference>
<dbReference type="InterPro" id="IPR006225">
    <property type="entry name" value="PsdUridine_synth_RluC/D"/>
</dbReference>
<evidence type="ECO:0000256" key="1">
    <source>
        <dbReference type="ARBA" id="ARBA00000073"/>
    </source>
</evidence>
<evidence type="ECO:0000313" key="5">
    <source>
        <dbReference type="EMBL" id="GBD68439.1"/>
    </source>
</evidence>
<dbReference type="CDD" id="cd02869">
    <property type="entry name" value="PseudoU_synth_RluA_like"/>
    <property type="match status" value="1"/>
</dbReference>
<dbReference type="NCBIfam" id="TIGR00005">
    <property type="entry name" value="rluA_subfam"/>
    <property type="match status" value="1"/>
</dbReference>
<dbReference type="InterPro" id="IPR006224">
    <property type="entry name" value="PsdUridine_synth_RluA-like_CS"/>
</dbReference>
<reference evidence="5 6" key="1">
    <citation type="submission" date="2016-05" db="EMBL/GenBank/DDBJ databases">
        <title>Whole genome sequencing of Tetragenococcus halophilus subsp. halophilus NISL 7118.</title>
        <authorList>
            <person name="Shiwa Y."/>
            <person name="Nishimura I."/>
            <person name="Yoshikawa H."/>
            <person name="Koyama Y."/>
            <person name="Oguma T."/>
        </authorList>
    </citation>
    <scope>NUCLEOTIDE SEQUENCE [LARGE SCALE GENOMIC DNA]</scope>
    <source>
        <strain evidence="5 6">NISL 7118</strain>
    </source>
</reference>
<proteinExistence type="inferred from homology"/>
<evidence type="ECO:0000256" key="3">
    <source>
        <dbReference type="ARBA" id="ARBA00023235"/>
    </source>
</evidence>
<comment type="caution">
    <text evidence="5">The sequence shown here is derived from an EMBL/GenBank/DDBJ whole genome shotgun (WGS) entry which is preliminary data.</text>
</comment>
<evidence type="ECO:0000313" key="6">
    <source>
        <dbReference type="Proteomes" id="UP000236214"/>
    </source>
</evidence>
<dbReference type="SUPFAM" id="SSF55120">
    <property type="entry name" value="Pseudouridine synthase"/>
    <property type="match status" value="1"/>
</dbReference>
<dbReference type="Proteomes" id="UP000236214">
    <property type="component" value="Unassembled WGS sequence"/>
</dbReference>
<name>A0A2H6C6T6_TETHA</name>
<dbReference type="GeneID" id="64053099"/>
<dbReference type="GO" id="GO:0009982">
    <property type="term" value="F:pseudouridine synthase activity"/>
    <property type="evidence" value="ECO:0007669"/>
    <property type="project" value="InterPro"/>
</dbReference>
<evidence type="ECO:0000256" key="2">
    <source>
        <dbReference type="ARBA" id="ARBA00010876"/>
    </source>
</evidence>
<keyword evidence="6" id="KW-1185">Reference proteome</keyword>
<comment type="function">
    <text evidence="4">Responsible for synthesis of pseudouridine from uracil.</text>
</comment>
<dbReference type="EC" id="5.4.99.-" evidence="4"/>
<evidence type="ECO:0000256" key="4">
    <source>
        <dbReference type="RuleBase" id="RU362028"/>
    </source>
</evidence>
<dbReference type="PANTHER" id="PTHR21600:SF44">
    <property type="entry name" value="RIBOSOMAL LARGE SUBUNIT PSEUDOURIDINE SYNTHASE D"/>
    <property type="match status" value="1"/>
</dbReference>
<dbReference type="Pfam" id="PF00849">
    <property type="entry name" value="PseudoU_synth_2"/>
    <property type="match status" value="1"/>
</dbReference>
<keyword evidence="3 4" id="KW-0413">Isomerase</keyword>
<dbReference type="PANTHER" id="PTHR21600">
    <property type="entry name" value="MITOCHONDRIAL RNA PSEUDOURIDINE SYNTHASE"/>
    <property type="match status" value="1"/>
</dbReference>
<comment type="catalytic activity">
    <reaction evidence="1 4">
        <text>a uridine in RNA = a pseudouridine in RNA</text>
        <dbReference type="Rhea" id="RHEA:48348"/>
        <dbReference type="Rhea" id="RHEA-COMP:12068"/>
        <dbReference type="Rhea" id="RHEA-COMP:12069"/>
        <dbReference type="ChEBI" id="CHEBI:65314"/>
        <dbReference type="ChEBI" id="CHEBI:65315"/>
    </reaction>
</comment>
<dbReference type="GO" id="GO:0140098">
    <property type="term" value="F:catalytic activity, acting on RNA"/>
    <property type="evidence" value="ECO:0007669"/>
    <property type="project" value="UniProtKB-ARBA"/>
</dbReference>
<protein>
    <recommendedName>
        <fullName evidence="4">Pseudouridine synthase</fullName>
        <ecNumber evidence="4">5.4.99.-</ecNumber>
    </recommendedName>
</protein>
<dbReference type="GO" id="GO:0000455">
    <property type="term" value="P:enzyme-directed rRNA pseudouridine synthesis"/>
    <property type="evidence" value="ECO:0007669"/>
    <property type="project" value="TreeGrafter"/>
</dbReference>
<dbReference type="RefSeq" id="WP_014123510.1">
    <property type="nucleotide sequence ID" value="NZ_BAABQP010000043.1"/>
</dbReference>
<organism evidence="5 6">
    <name type="scientific">Tetragenococcus halophilus subsp. halophilus</name>
    <dbReference type="NCBI Taxonomy" id="1513897"/>
    <lineage>
        <taxon>Bacteria</taxon>
        <taxon>Bacillati</taxon>
        <taxon>Bacillota</taxon>
        <taxon>Bacilli</taxon>
        <taxon>Lactobacillales</taxon>
        <taxon>Enterococcaceae</taxon>
        <taxon>Tetragenococcus</taxon>
    </lineage>
</organism>
<dbReference type="InterPro" id="IPR006145">
    <property type="entry name" value="PsdUridine_synth_RsuA/RluA"/>
</dbReference>
<dbReference type="EMBL" id="BDEC01000048">
    <property type="protein sequence ID" value="GBD68439.1"/>
    <property type="molecule type" value="Genomic_DNA"/>
</dbReference>
<dbReference type="AlphaFoldDB" id="A0A2H6C6T6"/>
<accession>A0A2H6C6T6</accession>
<sequence>MEYSITLPTFQKTITLRELLETQWLVPRKVRHFLRTRKNVWCNHQPIKFHEMVHANDMITLRIEEDDYNYQTVKAGSKENIEVLYEDEHLIVVNKASGVKTHPNQPDETATLLNDLSAYLGKKNERPYVVHRLDKETSGAILFAKSPLVLPILGRLLEEKKIYRNYQAIVWGKLTQDCTIDKRIGRDRHDKRKRIISERQGKTAITYVKVHQVYKQTSEVYCSLATGRTHQIRVHLASIGHPVVGDPLYQNKEEKRLALHAYKIKFLHPFTQEQIEVIAKPGLW</sequence>
<dbReference type="PROSITE" id="PS01129">
    <property type="entry name" value="PSI_RLU"/>
    <property type="match status" value="1"/>
</dbReference>